<dbReference type="EMBL" id="JAGPYM010000004">
    <property type="protein sequence ID" value="KAH6895168.1"/>
    <property type="molecule type" value="Genomic_DNA"/>
</dbReference>
<gene>
    <name evidence="3" type="ORF">B0T10DRAFT_209103</name>
</gene>
<feature type="region of interest" description="Disordered" evidence="1">
    <location>
        <begin position="22"/>
        <end position="42"/>
    </location>
</feature>
<keyword evidence="4" id="KW-1185">Reference proteome</keyword>
<dbReference type="Proteomes" id="UP000777438">
    <property type="component" value="Unassembled WGS sequence"/>
</dbReference>
<proteinExistence type="predicted"/>
<evidence type="ECO:0008006" key="5">
    <source>
        <dbReference type="Google" id="ProtNLM"/>
    </source>
</evidence>
<name>A0A9P8W9T0_9HYPO</name>
<dbReference type="AlphaFoldDB" id="A0A9P8W9T0"/>
<evidence type="ECO:0000256" key="1">
    <source>
        <dbReference type="SAM" id="MobiDB-lite"/>
    </source>
</evidence>
<feature type="region of interest" description="Disordered" evidence="1">
    <location>
        <begin position="109"/>
        <end position="144"/>
    </location>
</feature>
<feature type="compositionally biased region" description="Basic residues" evidence="1">
    <location>
        <begin position="22"/>
        <end position="33"/>
    </location>
</feature>
<feature type="compositionally biased region" description="Basic and acidic residues" evidence="1">
    <location>
        <begin position="117"/>
        <end position="133"/>
    </location>
</feature>
<reference evidence="3 4" key="1">
    <citation type="journal article" date="2021" name="Nat. Commun.">
        <title>Genetic determinants of endophytism in the Arabidopsis root mycobiome.</title>
        <authorList>
            <person name="Mesny F."/>
            <person name="Miyauchi S."/>
            <person name="Thiergart T."/>
            <person name="Pickel B."/>
            <person name="Atanasova L."/>
            <person name="Karlsson M."/>
            <person name="Huettel B."/>
            <person name="Barry K.W."/>
            <person name="Haridas S."/>
            <person name="Chen C."/>
            <person name="Bauer D."/>
            <person name="Andreopoulos W."/>
            <person name="Pangilinan J."/>
            <person name="LaButti K."/>
            <person name="Riley R."/>
            <person name="Lipzen A."/>
            <person name="Clum A."/>
            <person name="Drula E."/>
            <person name="Henrissat B."/>
            <person name="Kohler A."/>
            <person name="Grigoriev I.V."/>
            <person name="Martin F.M."/>
            <person name="Hacquard S."/>
        </authorList>
    </citation>
    <scope>NUCLEOTIDE SEQUENCE [LARGE SCALE GENOMIC DNA]</scope>
    <source>
        <strain evidence="3 4">MPI-CAGE-CH-0241</strain>
    </source>
</reference>
<evidence type="ECO:0000313" key="3">
    <source>
        <dbReference type="EMBL" id="KAH6895168.1"/>
    </source>
</evidence>
<evidence type="ECO:0000313" key="4">
    <source>
        <dbReference type="Proteomes" id="UP000777438"/>
    </source>
</evidence>
<evidence type="ECO:0000256" key="2">
    <source>
        <dbReference type="SAM" id="SignalP"/>
    </source>
</evidence>
<feature type="chain" id="PRO_5040393168" description="Secreted protein" evidence="2">
    <location>
        <begin position="21"/>
        <end position="162"/>
    </location>
</feature>
<organism evidence="3 4">
    <name type="scientific">Thelonectria olida</name>
    <dbReference type="NCBI Taxonomy" id="1576542"/>
    <lineage>
        <taxon>Eukaryota</taxon>
        <taxon>Fungi</taxon>
        <taxon>Dikarya</taxon>
        <taxon>Ascomycota</taxon>
        <taxon>Pezizomycotina</taxon>
        <taxon>Sordariomycetes</taxon>
        <taxon>Hypocreomycetidae</taxon>
        <taxon>Hypocreales</taxon>
        <taxon>Nectriaceae</taxon>
        <taxon>Thelonectria</taxon>
    </lineage>
</organism>
<accession>A0A9P8W9T0</accession>
<sequence length="162" mass="18932">MRRICSKFCIVSLISHTLLARAHRNGSRQRQRQGQHEGEKESRIGYPRWLRYGSSPQLPIFLSCLSHVSHHHHHRKHHHPVSSPQRRRIIRRLINRPRTDCIGARSLDSSVRLSKSSQKEQLKKSRHDNDKRKQNGKLTMTKKNSISVCRQIDDATSRLSLT</sequence>
<comment type="caution">
    <text evidence="3">The sequence shown here is derived from an EMBL/GenBank/DDBJ whole genome shotgun (WGS) entry which is preliminary data.</text>
</comment>
<feature type="signal peptide" evidence="2">
    <location>
        <begin position="1"/>
        <end position="20"/>
    </location>
</feature>
<keyword evidence="2" id="KW-0732">Signal</keyword>
<protein>
    <recommendedName>
        <fullName evidence="5">Secreted protein</fullName>
    </recommendedName>
</protein>